<keyword evidence="2" id="KW-0663">Pyridoxal phosphate</keyword>
<keyword evidence="5" id="KW-1185">Reference proteome</keyword>
<dbReference type="EC" id="4.3.1.16" evidence="4"/>
<organism evidence="4 5">
    <name type="scientific">Herbaspirillum lusitanum</name>
    <dbReference type="NCBI Taxonomy" id="213312"/>
    <lineage>
        <taxon>Bacteria</taxon>
        <taxon>Pseudomonadati</taxon>
        <taxon>Pseudomonadota</taxon>
        <taxon>Betaproteobacteria</taxon>
        <taxon>Burkholderiales</taxon>
        <taxon>Oxalobacteraceae</taxon>
        <taxon>Herbaspirillum</taxon>
    </lineage>
</organism>
<dbReference type="InterPro" id="IPR001926">
    <property type="entry name" value="TrpB-like_PALP"/>
</dbReference>
<reference evidence="4 5" key="1">
    <citation type="journal article" date="2024" name="Chem. Sci.">
        <title>Discovery of megapolipeptins by genome mining of a Burkholderiales bacteria collection.</title>
        <authorList>
            <person name="Paulo B.S."/>
            <person name="Recchia M.J.J."/>
            <person name="Lee S."/>
            <person name="Fergusson C.H."/>
            <person name="Romanowski S.B."/>
            <person name="Hernandez A."/>
            <person name="Krull N."/>
            <person name="Liu D.Y."/>
            <person name="Cavanagh H."/>
            <person name="Bos A."/>
            <person name="Gray C.A."/>
            <person name="Murphy B.T."/>
            <person name="Linington R.G."/>
            <person name="Eustaquio A.S."/>
        </authorList>
    </citation>
    <scope>NUCLEOTIDE SEQUENCE [LARGE SCALE GENOMIC DNA]</scope>
    <source>
        <strain evidence="4 5">RL21-008-BIB-A</strain>
    </source>
</reference>
<accession>A0ABW9A8P3</accession>
<evidence type="ECO:0000256" key="1">
    <source>
        <dbReference type="ARBA" id="ARBA00001933"/>
    </source>
</evidence>
<dbReference type="GO" id="GO:0030848">
    <property type="term" value="F:threo-3-hydroxyaspartate ammonia-lyase activity"/>
    <property type="evidence" value="ECO:0007669"/>
    <property type="project" value="UniProtKB-EC"/>
</dbReference>
<dbReference type="InterPro" id="IPR036052">
    <property type="entry name" value="TrpB-like_PALP_sf"/>
</dbReference>
<proteinExistence type="predicted"/>
<dbReference type="Pfam" id="PF00291">
    <property type="entry name" value="PALP"/>
    <property type="match status" value="1"/>
</dbReference>
<evidence type="ECO:0000259" key="3">
    <source>
        <dbReference type="Pfam" id="PF00291"/>
    </source>
</evidence>
<name>A0ABW9A8P3_9BURK</name>
<dbReference type="NCBIfam" id="NF005454">
    <property type="entry name" value="PRK07048.1"/>
    <property type="match status" value="1"/>
</dbReference>
<evidence type="ECO:0000313" key="4">
    <source>
        <dbReference type="EMBL" id="MFL9924796.1"/>
    </source>
</evidence>
<comment type="caution">
    <text evidence="4">The sequence shown here is derived from an EMBL/GenBank/DDBJ whole genome shotgun (WGS) entry which is preliminary data.</text>
</comment>
<dbReference type="Gene3D" id="3.40.50.1100">
    <property type="match status" value="2"/>
</dbReference>
<keyword evidence="4" id="KW-0456">Lyase</keyword>
<evidence type="ECO:0000256" key="2">
    <source>
        <dbReference type="ARBA" id="ARBA00022898"/>
    </source>
</evidence>
<feature type="domain" description="Tryptophan synthase beta chain-like PALP" evidence="3">
    <location>
        <begin position="26"/>
        <end position="311"/>
    </location>
</feature>
<evidence type="ECO:0000313" key="5">
    <source>
        <dbReference type="Proteomes" id="UP001629246"/>
    </source>
</evidence>
<comment type="cofactor">
    <cofactor evidence="1">
        <name>pyridoxal 5'-phosphate</name>
        <dbReference type="ChEBI" id="CHEBI:597326"/>
    </cofactor>
</comment>
<dbReference type="Proteomes" id="UP001629246">
    <property type="component" value="Unassembled WGS sequence"/>
</dbReference>
<protein>
    <submittedName>
        <fullName evidence="4">Threo-3-hydroxy-L-aspartate ammonia-lyase</fullName>
        <ecNumber evidence="4">4.3.1.16</ecNumber>
    </submittedName>
</protein>
<dbReference type="RefSeq" id="WP_408157762.1">
    <property type="nucleotide sequence ID" value="NZ_JAQQFM010000004.1"/>
</dbReference>
<dbReference type="PANTHER" id="PTHR43050:SF1">
    <property type="entry name" value="SERINE RACEMASE"/>
    <property type="match status" value="1"/>
</dbReference>
<dbReference type="SUPFAM" id="SSF53686">
    <property type="entry name" value="Tryptophan synthase beta subunit-like PLP-dependent enzymes"/>
    <property type="match status" value="1"/>
</dbReference>
<gene>
    <name evidence="4" type="ORF">PQR62_11005</name>
</gene>
<dbReference type="CDD" id="cd01562">
    <property type="entry name" value="Thr-dehyd"/>
    <property type="match status" value="1"/>
</dbReference>
<dbReference type="EMBL" id="JAQQFM010000004">
    <property type="protein sequence ID" value="MFL9924796.1"/>
    <property type="molecule type" value="Genomic_DNA"/>
</dbReference>
<dbReference type="PANTHER" id="PTHR43050">
    <property type="entry name" value="SERINE / THREONINE RACEMASE FAMILY MEMBER"/>
    <property type="match status" value="1"/>
</dbReference>
<sequence length="325" mass="34815">MSKPTPSDLPTYDDVVAAAGRIAGLAHKTPVRTSRTIDTEMEAQLFFKCENFQRMGAFKFRGAMNALSQFDTRQRAAGVIAFSSGNHAQAVALSARFLGIPATIVMPLDAPAAKVEATRGYGGNVVTYDRYTEDREEISTRLAREQGLTLIPPYDHPHVLAGQGTAVKELIEETGPLDALFVCLGGGGLLSGSALAARALSPDCKIYGVEPEAGNDGQQSFRSGSIVHIDTPKTIADGAQTQHLGQYTFEIIKRDVDDIDTVSDAQLIESMRFFAERMKMVVEPTGCLAFAAARARKEELKGKRVGIVVSGGNVDLAKFAGFLAS</sequence>